<evidence type="ECO:0000259" key="5">
    <source>
        <dbReference type="PROSITE" id="PS51296"/>
    </source>
</evidence>
<dbReference type="GO" id="GO:0051537">
    <property type="term" value="F:2 iron, 2 sulfur cluster binding"/>
    <property type="evidence" value="ECO:0007669"/>
    <property type="project" value="UniProtKB-KW"/>
</dbReference>
<evidence type="ECO:0000313" key="6">
    <source>
        <dbReference type="EMBL" id="MDA5194481.1"/>
    </source>
</evidence>
<proteinExistence type="predicted"/>
<evidence type="ECO:0000256" key="1">
    <source>
        <dbReference type="ARBA" id="ARBA00022714"/>
    </source>
</evidence>
<dbReference type="PANTHER" id="PTHR40261:SF1">
    <property type="entry name" value="RIESKE DOMAIN-CONTAINING PROTEIN"/>
    <property type="match status" value="1"/>
</dbReference>
<dbReference type="InterPro" id="IPR017941">
    <property type="entry name" value="Rieske_2Fe-2S"/>
</dbReference>
<dbReference type="CDD" id="cd03467">
    <property type="entry name" value="Rieske"/>
    <property type="match status" value="1"/>
</dbReference>
<keyword evidence="4" id="KW-0411">Iron-sulfur</keyword>
<dbReference type="Pfam" id="PF00355">
    <property type="entry name" value="Rieske"/>
    <property type="match status" value="1"/>
</dbReference>
<sequence>MSSKPRPAPRDLGTVPGAPSKGALLCRVDEIEDNGSRAFTFSEGDKRFEMFLHRLGETVVAYENSCPHLYLPLDWQPGRFLSAAGDEFICSSHGARFRPLDGFCTLGPCAGAWLRGVLIHVENGEIRVA</sequence>
<keyword evidence="2" id="KW-0479">Metal-binding</keyword>
<evidence type="ECO:0000313" key="7">
    <source>
        <dbReference type="Proteomes" id="UP001141619"/>
    </source>
</evidence>
<dbReference type="InterPro" id="IPR036922">
    <property type="entry name" value="Rieske_2Fe-2S_sf"/>
</dbReference>
<name>A0A9X3TYU0_9PROT</name>
<keyword evidence="1" id="KW-0001">2Fe-2S</keyword>
<evidence type="ECO:0000256" key="3">
    <source>
        <dbReference type="ARBA" id="ARBA00023004"/>
    </source>
</evidence>
<evidence type="ECO:0000256" key="4">
    <source>
        <dbReference type="ARBA" id="ARBA00023014"/>
    </source>
</evidence>
<gene>
    <name evidence="6" type="ORF">NYP16_11015</name>
</gene>
<dbReference type="Gene3D" id="2.102.10.10">
    <property type="entry name" value="Rieske [2Fe-2S] iron-sulphur domain"/>
    <property type="match status" value="1"/>
</dbReference>
<feature type="domain" description="Rieske" evidence="5">
    <location>
        <begin position="23"/>
        <end position="128"/>
    </location>
</feature>
<dbReference type="EMBL" id="JANWOI010000004">
    <property type="protein sequence ID" value="MDA5194481.1"/>
    <property type="molecule type" value="Genomic_DNA"/>
</dbReference>
<reference evidence="6" key="2">
    <citation type="journal article" date="2023" name="Syst. Appl. Microbiol.">
        <title>Govania unica gen. nov., sp. nov., a rare biosphere bacterium that represents a novel family in the class Alphaproteobacteria.</title>
        <authorList>
            <person name="Vandamme P."/>
            <person name="Peeters C."/>
            <person name="Hettiarachchi A."/>
            <person name="Cnockaert M."/>
            <person name="Carlier A."/>
        </authorList>
    </citation>
    <scope>NUCLEOTIDE SEQUENCE</scope>
    <source>
        <strain evidence="6">LMG 31809</strain>
    </source>
</reference>
<comment type="caution">
    <text evidence="6">The sequence shown here is derived from an EMBL/GenBank/DDBJ whole genome shotgun (WGS) entry which is preliminary data.</text>
</comment>
<dbReference type="PANTHER" id="PTHR40261">
    <property type="match status" value="1"/>
</dbReference>
<dbReference type="SUPFAM" id="SSF50022">
    <property type="entry name" value="ISP domain"/>
    <property type="match status" value="1"/>
</dbReference>
<reference evidence="6" key="1">
    <citation type="submission" date="2022-08" db="EMBL/GenBank/DDBJ databases">
        <authorList>
            <person name="Vandamme P."/>
            <person name="Hettiarachchi A."/>
            <person name="Peeters C."/>
            <person name="Cnockaert M."/>
            <person name="Carlier A."/>
        </authorList>
    </citation>
    <scope>NUCLEOTIDE SEQUENCE</scope>
    <source>
        <strain evidence="6">LMG 31809</strain>
    </source>
</reference>
<dbReference type="AlphaFoldDB" id="A0A9X3TYU0"/>
<dbReference type="PROSITE" id="PS51296">
    <property type="entry name" value="RIESKE"/>
    <property type="match status" value="1"/>
</dbReference>
<evidence type="ECO:0000256" key="2">
    <source>
        <dbReference type="ARBA" id="ARBA00022723"/>
    </source>
</evidence>
<keyword evidence="7" id="KW-1185">Reference proteome</keyword>
<organism evidence="6 7">
    <name type="scientific">Govanella unica</name>
    <dbReference type="NCBI Taxonomy" id="2975056"/>
    <lineage>
        <taxon>Bacteria</taxon>
        <taxon>Pseudomonadati</taxon>
        <taxon>Pseudomonadota</taxon>
        <taxon>Alphaproteobacteria</taxon>
        <taxon>Emcibacterales</taxon>
        <taxon>Govanellaceae</taxon>
        <taxon>Govanella</taxon>
    </lineage>
</organism>
<protein>
    <submittedName>
        <fullName evidence="6">Rieske 2Fe-2S domain-containing protein</fullName>
    </submittedName>
</protein>
<accession>A0A9X3TYU0</accession>
<dbReference type="GO" id="GO:0046872">
    <property type="term" value="F:metal ion binding"/>
    <property type="evidence" value="ECO:0007669"/>
    <property type="project" value="UniProtKB-KW"/>
</dbReference>
<dbReference type="Proteomes" id="UP001141619">
    <property type="component" value="Unassembled WGS sequence"/>
</dbReference>
<keyword evidence="3" id="KW-0408">Iron</keyword>
<dbReference type="RefSeq" id="WP_274944186.1">
    <property type="nucleotide sequence ID" value="NZ_JANWOI010000004.1"/>
</dbReference>